<dbReference type="EMBL" id="BOQE01000001">
    <property type="protein sequence ID" value="GIM45951.1"/>
    <property type="molecule type" value="Genomic_DNA"/>
</dbReference>
<gene>
    <name evidence="1" type="ORF">DNHGIG_15000</name>
</gene>
<proteinExistence type="predicted"/>
<dbReference type="PANTHER" id="PTHR39184">
    <property type="match status" value="1"/>
</dbReference>
<dbReference type="InterPro" id="IPR052380">
    <property type="entry name" value="Viral_DNA_packaging_terminase"/>
</dbReference>
<organism evidence="1 2">
    <name type="scientific">Collibacillus ludicampi</name>
    <dbReference type="NCBI Taxonomy" id="2771369"/>
    <lineage>
        <taxon>Bacteria</taxon>
        <taxon>Bacillati</taxon>
        <taxon>Bacillota</taxon>
        <taxon>Bacilli</taxon>
        <taxon>Bacillales</taxon>
        <taxon>Alicyclobacillaceae</taxon>
        <taxon>Collibacillus</taxon>
    </lineage>
</organism>
<protein>
    <submittedName>
        <fullName evidence="1">Phage terminase large subunit</fullName>
    </submittedName>
</protein>
<dbReference type="Gene3D" id="3.40.50.300">
    <property type="entry name" value="P-loop containing nucleotide triphosphate hydrolases"/>
    <property type="match status" value="1"/>
</dbReference>
<name>A0AAV4LDT0_9BACL</name>
<dbReference type="AlphaFoldDB" id="A0AAV4LDT0"/>
<dbReference type="Pfam" id="PF03237">
    <property type="entry name" value="Terminase_6N"/>
    <property type="match status" value="1"/>
</dbReference>
<dbReference type="Gene3D" id="3.30.420.280">
    <property type="match status" value="1"/>
</dbReference>
<reference evidence="1" key="1">
    <citation type="journal article" date="2023" name="Int. J. Syst. Evol. Microbiol.">
        <title>Collibacillus ludicampi gen. nov., sp. nov., a new soil bacterium of the family Alicyclobacillaceae.</title>
        <authorList>
            <person name="Jojima T."/>
            <person name="Ioku Y."/>
            <person name="Fukuta Y."/>
            <person name="Shirasaka N."/>
            <person name="Matsumura Y."/>
            <person name="Mori M."/>
        </authorList>
    </citation>
    <scope>NUCLEOTIDE SEQUENCE</scope>
    <source>
        <strain evidence="1">TP075</strain>
    </source>
</reference>
<dbReference type="NCBIfam" id="TIGR01547">
    <property type="entry name" value="phage_term_2"/>
    <property type="match status" value="1"/>
</dbReference>
<evidence type="ECO:0000313" key="1">
    <source>
        <dbReference type="EMBL" id="GIM45951.1"/>
    </source>
</evidence>
<sequence>MIPLRNEQAFHERFMRLKNWKPRDPGKASAKLKVAPFKFKPFSHKQKQVLTWWIPGVSPHANKNAIICDGSVRAGKTVVMSQSFVMWAMEMFSDENFGMAGKTIGALRRNVIGPLKRMLKARKYKVRDHRADNYLTITKNGRSNYFYLFGGKDESSQDLIQGITLAGMFFDEVALMPKSFVDQATARCSVKGAKFWFNCNPAGPYHWFKTEWLDQLERKNALNLHFTMRDNLSLDEETIKRYENMYSGVFYKRYILGLWVLAEGVIYDMFNEELHKIPASQLPDRFERYYVGVDYGHTNATVFLLIGELHGKLYVVKEYYHSGGASSGEEEATEMSKSPSEYAEDFIEFIKGYTISRILIDPAAKGFITELKKRGIRNIVAADNDVLPGISAVAVALTENILKVSSACVNTLREFGSYVWDIKAQERGEDKPIKKFDHCMDALRYVVYMLLGKNKQKTFGRVVGTTAADRIGALT</sequence>
<accession>A0AAV4LDT0</accession>
<dbReference type="InterPro" id="IPR006437">
    <property type="entry name" value="Phage_terminase_lsu"/>
</dbReference>
<comment type="caution">
    <text evidence="1">The sequence shown here is derived from an EMBL/GenBank/DDBJ whole genome shotgun (WGS) entry which is preliminary data.</text>
</comment>
<dbReference type="Proteomes" id="UP001057291">
    <property type="component" value="Unassembled WGS sequence"/>
</dbReference>
<dbReference type="PANTHER" id="PTHR39184:SF1">
    <property type="entry name" value="PBSX PHAGE TERMINASE LARGE SUBUNIT"/>
    <property type="match status" value="1"/>
</dbReference>
<keyword evidence="2" id="KW-1185">Reference proteome</keyword>
<dbReference type="InterPro" id="IPR027417">
    <property type="entry name" value="P-loop_NTPase"/>
</dbReference>
<evidence type="ECO:0000313" key="2">
    <source>
        <dbReference type="Proteomes" id="UP001057291"/>
    </source>
</evidence>